<dbReference type="AlphaFoldDB" id="A0A538UBS3"/>
<sequence length="376" mass="41047">MHAFALVFLAAAHAPIEIGADPHTLYARLASQVEAAYDSARGGFVLKSQVPVESAVELAFRQAASHAPGSWLHEAETTLRWTHGLMDTLTGGYVQSGNLGDADKGSMDKRADSNGRRLELLVTAWQSTGDDGYRREAARVVDWADRVLLDGRGGFVSAQVGDRELVPADNGPIVHAWLAWAAATHDAARKNFALRSLDRVWDECWMEKLGLVRRNEMGDIAKEPRLEDQVEMGRAYLLAARLCGRPEDGERASQIGDLVLQRFVEPNGSFRSQSTPNKNGSIKKAKSVASENAHAARFLCELSELTQDAKYRAAAGRAIEPFAKDMAKAGLEAANWALAVRASYDPDLPGRGDWVAAAKDDEPAPRKRSVRFHLGH</sequence>
<dbReference type="InterPro" id="IPR012341">
    <property type="entry name" value="6hp_glycosidase-like_sf"/>
</dbReference>
<dbReference type="InterPro" id="IPR008928">
    <property type="entry name" value="6-hairpin_glycosidase_sf"/>
</dbReference>
<dbReference type="PANTHER" id="PTHR42899">
    <property type="entry name" value="SPERMATOGENESIS-ASSOCIATED PROTEIN 20"/>
    <property type="match status" value="1"/>
</dbReference>
<evidence type="ECO:0000256" key="1">
    <source>
        <dbReference type="SAM" id="MobiDB-lite"/>
    </source>
</evidence>
<dbReference type="InterPro" id="IPR024705">
    <property type="entry name" value="Ssp411"/>
</dbReference>
<accession>A0A538UBS3</accession>
<evidence type="ECO:0000313" key="3">
    <source>
        <dbReference type="Proteomes" id="UP000319836"/>
    </source>
</evidence>
<feature type="region of interest" description="Disordered" evidence="1">
    <location>
        <begin position="356"/>
        <end position="376"/>
    </location>
</feature>
<gene>
    <name evidence="2" type="ORF">E6K80_00350</name>
</gene>
<dbReference type="GO" id="GO:0005975">
    <property type="term" value="P:carbohydrate metabolic process"/>
    <property type="evidence" value="ECO:0007669"/>
    <property type="project" value="InterPro"/>
</dbReference>
<proteinExistence type="predicted"/>
<dbReference type="SUPFAM" id="SSF48208">
    <property type="entry name" value="Six-hairpin glycosidases"/>
    <property type="match status" value="1"/>
</dbReference>
<organism evidence="2 3">
    <name type="scientific">Eiseniibacteriota bacterium</name>
    <dbReference type="NCBI Taxonomy" id="2212470"/>
    <lineage>
        <taxon>Bacteria</taxon>
        <taxon>Candidatus Eiseniibacteriota</taxon>
    </lineage>
</organism>
<evidence type="ECO:0000313" key="2">
    <source>
        <dbReference type="EMBL" id="TMQ73358.1"/>
    </source>
</evidence>
<protein>
    <recommendedName>
        <fullName evidence="4">Alginate lyase domain-containing protein</fullName>
    </recommendedName>
</protein>
<dbReference type="Gene3D" id="1.50.10.10">
    <property type="match status" value="1"/>
</dbReference>
<dbReference type="Proteomes" id="UP000319836">
    <property type="component" value="Unassembled WGS sequence"/>
</dbReference>
<comment type="caution">
    <text evidence="2">The sequence shown here is derived from an EMBL/GenBank/DDBJ whole genome shotgun (WGS) entry which is preliminary data.</text>
</comment>
<name>A0A538UBS3_UNCEI</name>
<reference evidence="2 3" key="1">
    <citation type="journal article" date="2019" name="Nat. Microbiol.">
        <title>Mediterranean grassland soil C-N compound turnover is dependent on rainfall and depth, and is mediated by genomically divergent microorganisms.</title>
        <authorList>
            <person name="Diamond S."/>
            <person name="Andeer P.F."/>
            <person name="Li Z."/>
            <person name="Crits-Christoph A."/>
            <person name="Burstein D."/>
            <person name="Anantharaman K."/>
            <person name="Lane K.R."/>
            <person name="Thomas B.C."/>
            <person name="Pan C."/>
            <person name="Northen T.R."/>
            <person name="Banfield J.F."/>
        </authorList>
    </citation>
    <scope>NUCLEOTIDE SEQUENCE [LARGE SCALE GENOMIC DNA]</scope>
    <source>
        <strain evidence="2">WS_10</strain>
    </source>
</reference>
<dbReference type="PANTHER" id="PTHR42899:SF1">
    <property type="entry name" value="SPERMATOGENESIS-ASSOCIATED PROTEIN 20"/>
    <property type="match status" value="1"/>
</dbReference>
<feature type="compositionally biased region" description="Basic residues" evidence="1">
    <location>
        <begin position="366"/>
        <end position="376"/>
    </location>
</feature>
<dbReference type="EMBL" id="VBPA01000008">
    <property type="protein sequence ID" value="TMQ73358.1"/>
    <property type="molecule type" value="Genomic_DNA"/>
</dbReference>
<evidence type="ECO:0008006" key="4">
    <source>
        <dbReference type="Google" id="ProtNLM"/>
    </source>
</evidence>